<dbReference type="Pfam" id="PF00005">
    <property type="entry name" value="ABC_tran"/>
    <property type="match status" value="2"/>
</dbReference>
<dbReference type="SMART" id="SM00382">
    <property type="entry name" value="AAA"/>
    <property type="match status" value="2"/>
</dbReference>
<dbReference type="GO" id="GO:0042626">
    <property type="term" value="F:ATPase-coupled transmembrane transporter activity"/>
    <property type="evidence" value="ECO:0007669"/>
    <property type="project" value="TreeGrafter"/>
</dbReference>
<keyword evidence="2" id="KW-0813">Transport</keyword>
<keyword evidence="3" id="KW-0547">Nucleotide-binding</keyword>
<keyword evidence="4 6" id="KW-0067">ATP-binding</keyword>
<feature type="domain" description="ABC transporter" evidence="5">
    <location>
        <begin position="295"/>
        <end position="535"/>
    </location>
</feature>
<dbReference type="GO" id="GO:0005524">
    <property type="term" value="F:ATP binding"/>
    <property type="evidence" value="ECO:0007669"/>
    <property type="project" value="UniProtKB-KW"/>
</dbReference>
<evidence type="ECO:0000256" key="3">
    <source>
        <dbReference type="ARBA" id="ARBA00022741"/>
    </source>
</evidence>
<accession>A0AB39BMT2</accession>
<sequence length="536" mass="55766">MRARSWGWRHAGRESWALRGVDLAIEPGERVLLLGASGAGKSTLVHAFAGVLGGADEGEEEGTLEVGGTDARHARGRVGLLLQDPDSQLVLARVGDDVAFGCENLGVPRERIWPRVERALDSVGLGELALDHSTSALSGGQKQRVALAGVMAMLPGVVLLDEPTANLDPEGVVEVRDVVSRVVGETGATLVVIEHRVDVWLDVVDRVVVLEPGGGVLADGTPHQVLRERGAELARDGVWVPGIDPLAGRRVRRGDGHGAAASLSMGAGAGAGAGAATSAESFAPPAAAPAGAELLTTRDLTVTRAPGAPVARVGDTVVTTGRAVAVTGRNGAGKSTFALTLSGLLPPAGGEVLASERLRGVDGRERDLHERAATSIRSLLGRRRRASVPGVHPGDWGSKQVLTRIGVVFQDPEHQFVTGSVRAELEVSLRALGLPDAEIAERVAEVAGRLRLDRLLAANPYTLSGGEKRRLSVASALVARPAALVLDEPTFGQDSRTWAELVLLLGAQLDRGTALVAVTHDRAFVEALADLEVVIG</sequence>
<dbReference type="InterPro" id="IPR027417">
    <property type="entry name" value="P-loop_NTPase"/>
</dbReference>
<evidence type="ECO:0000256" key="4">
    <source>
        <dbReference type="ARBA" id="ARBA00022840"/>
    </source>
</evidence>
<dbReference type="Gene3D" id="3.40.50.300">
    <property type="entry name" value="P-loop containing nucleotide triphosphate hydrolases"/>
    <property type="match status" value="2"/>
</dbReference>
<dbReference type="InterPro" id="IPR017871">
    <property type="entry name" value="ABC_transporter-like_CS"/>
</dbReference>
<gene>
    <name evidence="6" type="ORF">ABFY20_13485</name>
</gene>
<dbReference type="GO" id="GO:0016887">
    <property type="term" value="F:ATP hydrolysis activity"/>
    <property type="evidence" value="ECO:0007669"/>
    <property type="project" value="InterPro"/>
</dbReference>
<dbReference type="InterPro" id="IPR015856">
    <property type="entry name" value="ABC_transpr_CbiO/EcfA_su"/>
</dbReference>
<dbReference type="InterPro" id="IPR003439">
    <property type="entry name" value="ABC_transporter-like_ATP-bd"/>
</dbReference>
<evidence type="ECO:0000256" key="1">
    <source>
        <dbReference type="ARBA" id="ARBA00005417"/>
    </source>
</evidence>
<dbReference type="SUPFAM" id="SSF52540">
    <property type="entry name" value="P-loop containing nucleoside triphosphate hydrolases"/>
    <property type="match status" value="2"/>
</dbReference>
<protein>
    <submittedName>
        <fullName evidence="6">ABC transporter ATP-binding protein</fullName>
    </submittedName>
</protein>
<dbReference type="EMBL" id="CP162511">
    <property type="protein sequence ID" value="XDI07423.1"/>
    <property type="molecule type" value="Genomic_DNA"/>
</dbReference>
<feature type="domain" description="ABC transporter" evidence="5">
    <location>
        <begin position="1"/>
        <end position="238"/>
    </location>
</feature>
<dbReference type="GO" id="GO:0043190">
    <property type="term" value="C:ATP-binding cassette (ABC) transporter complex"/>
    <property type="evidence" value="ECO:0007669"/>
    <property type="project" value="TreeGrafter"/>
</dbReference>
<reference evidence="6" key="1">
    <citation type="submission" date="2024-05" db="EMBL/GenBank/DDBJ databases">
        <title>Herbiconiux sp. A18JL235.</title>
        <authorList>
            <person name="Zhang G."/>
        </authorList>
    </citation>
    <scope>NUCLEOTIDE SEQUENCE</scope>
    <source>
        <strain evidence="6">A18JL235</strain>
    </source>
</reference>
<proteinExistence type="inferred from homology"/>
<evidence type="ECO:0000313" key="6">
    <source>
        <dbReference type="EMBL" id="XDI07423.1"/>
    </source>
</evidence>
<organism evidence="6">
    <name type="scientific">Herbiconiux sp. A18JL235</name>
    <dbReference type="NCBI Taxonomy" id="3152363"/>
    <lineage>
        <taxon>Bacteria</taxon>
        <taxon>Bacillati</taxon>
        <taxon>Actinomycetota</taxon>
        <taxon>Actinomycetes</taxon>
        <taxon>Micrococcales</taxon>
        <taxon>Microbacteriaceae</taxon>
        <taxon>Herbiconiux</taxon>
    </lineage>
</organism>
<dbReference type="PROSITE" id="PS00211">
    <property type="entry name" value="ABC_TRANSPORTER_1"/>
    <property type="match status" value="2"/>
</dbReference>
<dbReference type="PROSITE" id="PS50893">
    <property type="entry name" value="ABC_TRANSPORTER_2"/>
    <property type="match status" value="2"/>
</dbReference>
<name>A0AB39BMT2_9MICO</name>
<dbReference type="PANTHER" id="PTHR43553:SF24">
    <property type="entry name" value="ENERGY-COUPLING FACTOR TRANSPORTER ATP-BINDING PROTEIN ECFA1"/>
    <property type="match status" value="1"/>
</dbReference>
<dbReference type="AlphaFoldDB" id="A0AB39BMT2"/>
<dbReference type="PANTHER" id="PTHR43553">
    <property type="entry name" value="HEAVY METAL TRANSPORTER"/>
    <property type="match status" value="1"/>
</dbReference>
<dbReference type="InterPro" id="IPR003593">
    <property type="entry name" value="AAA+_ATPase"/>
</dbReference>
<comment type="similarity">
    <text evidence="1">Belongs to the ABC transporter superfamily.</text>
</comment>
<dbReference type="InterPro" id="IPR050095">
    <property type="entry name" value="ECF_ABC_transporter_ATP-bd"/>
</dbReference>
<evidence type="ECO:0000256" key="2">
    <source>
        <dbReference type="ARBA" id="ARBA00022448"/>
    </source>
</evidence>
<dbReference type="RefSeq" id="WP_368499791.1">
    <property type="nucleotide sequence ID" value="NZ_CP162511.1"/>
</dbReference>
<dbReference type="CDD" id="cd03225">
    <property type="entry name" value="ABC_cobalt_CbiO_domain1"/>
    <property type="match status" value="2"/>
</dbReference>
<evidence type="ECO:0000259" key="5">
    <source>
        <dbReference type="PROSITE" id="PS50893"/>
    </source>
</evidence>